<keyword evidence="1" id="KW-1133">Transmembrane helix</keyword>
<feature type="transmembrane region" description="Helical" evidence="1">
    <location>
        <begin position="363"/>
        <end position="383"/>
    </location>
</feature>
<feature type="transmembrane region" description="Helical" evidence="1">
    <location>
        <begin position="527"/>
        <end position="547"/>
    </location>
</feature>
<dbReference type="GO" id="GO:0042910">
    <property type="term" value="F:xenobiotic transmembrane transporter activity"/>
    <property type="evidence" value="ECO:0007669"/>
    <property type="project" value="TreeGrafter"/>
</dbReference>
<evidence type="ECO:0000313" key="2">
    <source>
        <dbReference type="EMBL" id="TDR45668.1"/>
    </source>
</evidence>
<feature type="transmembrane region" description="Helical" evidence="1">
    <location>
        <begin position="340"/>
        <end position="356"/>
    </location>
</feature>
<dbReference type="Gene3D" id="3.30.70.1440">
    <property type="entry name" value="Multidrug efflux transporter AcrB pore domain"/>
    <property type="match status" value="1"/>
</dbReference>
<dbReference type="GO" id="GO:0005886">
    <property type="term" value="C:plasma membrane"/>
    <property type="evidence" value="ECO:0007669"/>
    <property type="project" value="TreeGrafter"/>
</dbReference>
<dbReference type="InterPro" id="IPR027463">
    <property type="entry name" value="AcrB_DN_DC_subdom"/>
</dbReference>
<keyword evidence="1" id="KW-0472">Membrane</keyword>
<feature type="transmembrane region" description="Helical" evidence="1">
    <location>
        <begin position="991"/>
        <end position="1015"/>
    </location>
</feature>
<dbReference type="OrthoDB" id="9758757at2"/>
<dbReference type="PANTHER" id="PTHR32063">
    <property type="match status" value="1"/>
</dbReference>
<keyword evidence="3" id="KW-1185">Reference proteome</keyword>
<reference evidence="2 3" key="1">
    <citation type="submission" date="2019-03" db="EMBL/GenBank/DDBJ databases">
        <title>Genomic Encyclopedia of Type Strains, Phase IV (KMG-IV): sequencing the most valuable type-strain genomes for metagenomic binning, comparative biology and taxonomic classification.</title>
        <authorList>
            <person name="Goeker M."/>
        </authorList>
    </citation>
    <scope>NUCLEOTIDE SEQUENCE [LARGE SCALE GENOMIC DNA]</scope>
    <source>
        <strain evidence="2 3">DSM 21667</strain>
    </source>
</reference>
<protein>
    <submittedName>
        <fullName evidence="2">CzcA family heavy metal efflux pump</fullName>
    </submittedName>
</protein>
<dbReference type="PANTHER" id="PTHR32063:SF4">
    <property type="entry name" value="SLR6043 PROTEIN"/>
    <property type="match status" value="1"/>
</dbReference>
<sequence>MLRWLVYASVSRPAWVLLSAAALAIGGAAGVSRARYDVFPEFVPAQAEIQTEAQGMVAEQIEQLVTQPLENVLNGAPQIAAVRSESTPGLSAVTVVFTAGADPFRARQLLAERIAEAAASLPAGVKAPTLSAMTSSTMDLLKIGFMSEQLSPTALRALVEQTVRPRLLGVPGVARATVFGGVVHELDVRLRPERLRALNVSLDDALAAVRAAGGVRGAGFVDTPNQRVVLETEGQANTVERLARTVVSNTNGRATLLGDIADVEHAAAPAFGDALIMGKPGVLLVLLSQHGANTLDVTHRVEAALAELGPVLASAGVRVTPALHRPATFIETALTHMRDALLLGGGLVAAVLLVFLRSWRTALISFVTIPLSLLTAVLAMSAMGWTLNTLTLGGLAVALGVVVDDAIIDVENIVRRLRAAPPGTDRRAVILDASMEVRRPVLLATAVAGLVFLPVAALPGLQGSFFAPLAVAFLIAVFASLVLALTLVPALCFVLLRTSFLEREPWWLRRLKLAHRRVLHRMQHRSALLWIVALAVGVLAVGLLLRLNTELLPAFRERHFVVQLRGTPGTSLSATLRLGVQVSERMLAVPGISTVSLQAGRATASEDAWGPERAEAHVELSPDTSGADEVRIEAALHALLADFPGVQTEVLTFLGDRVGESLSGEAAPFVLNLFGTDLTLLDEWAQRIAGALRPLAGAGDVRASDSALLPSVRARLDPAQLAAHGLRALDVLDAVATAIGGAVVNQIYADGRTIDVRVSVGEGNRTAPESVGDVLLRAADGRLVMLRGVADVSLSESRAVISHEGARRRQKVTASPAPHDAARFVADARAALAALGPLPAGMYVEIAGTAREAAAARGDLARYSVLAAIVIVVLLLLSFRERRSALIVLINVPFALVGGVLALAVCGEALSMGALVGFIALFGISARNGIMLLSHYEHLMLNEGLRWSRHTALRGVRERLTPIFMTALVTALGVVPLALGSGEAGREIEGPMAIVLLGGLLSSTVLNLLVLPLIAARALRTPPLLGATS</sequence>
<keyword evidence="1" id="KW-0812">Transmembrane</keyword>
<dbReference type="Gene3D" id="3.30.70.1320">
    <property type="entry name" value="Multidrug efflux transporter AcrB pore domain like"/>
    <property type="match status" value="1"/>
</dbReference>
<feature type="transmembrane region" description="Helical" evidence="1">
    <location>
        <begin position="860"/>
        <end position="879"/>
    </location>
</feature>
<evidence type="ECO:0000256" key="1">
    <source>
        <dbReference type="SAM" id="Phobius"/>
    </source>
</evidence>
<dbReference type="SUPFAM" id="SSF82714">
    <property type="entry name" value="Multidrug efflux transporter AcrB TolC docking domain, DN and DC subdomains"/>
    <property type="match status" value="2"/>
</dbReference>
<name>A0A4R6Z246_9GAMM</name>
<accession>A0A4R6Z246</accession>
<feature type="transmembrane region" description="Helical" evidence="1">
    <location>
        <begin position="911"/>
        <end position="930"/>
    </location>
</feature>
<dbReference type="EMBL" id="SNZH01000004">
    <property type="protein sequence ID" value="TDR45668.1"/>
    <property type="molecule type" value="Genomic_DNA"/>
</dbReference>
<comment type="caution">
    <text evidence="2">The sequence shown here is derived from an EMBL/GenBank/DDBJ whole genome shotgun (WGS) entry which is preliminary data.</text>
</comment>
<dbReference type="RefSeq" id="WP_133818037.1">
    <property type="nucleotide sequence ID" value="NZ_SNZH01000004.1"/>
</dbReference>
<dbReference type="SUPFAM" id="SSF82693">
    <property type="entry name" value="Multidrug efflux transporter AcrB pore domain, PN1, PN2, PC1 and PC2 subdomains"/>
    <property type="match status" value="2"/>
</dbReference>
<dbReference type="Gene3D" id="1.20.1640.10">
    <property type="entry name" value="Multidrug efflux transporter AcrB transmembrane domain"/>
    <property type="match status" value="2"/>
</dbReference>
<dbReference type="Proteomes" id="UP000295293">
    <property type="component" value="Unassembled WGS sequence"/>
</dbReference>
<dbReference type="SUPFAM" id="SSF82866">
    <property type="entry name" value="Multidrug efflux transporter AcrB transmembrane domain"/>
    <property type="match status" value="2"/>
</dbReference>
<dbReference type="Gene3D" id="3.30.2090.10">
    <property type="entry name" value="Multidrug efflux transporter AcrB TolC docking domain, DN and DC subdomains"/>
    <property type="match status" value="2"/>
</dbReference>
<feature type="transmembrane region" description="Helical" evidence="1">
    <location>
        <begin position="441"/>
        <end position="459"/>
    </location>
</feature>
<dbReference type="Gene3D" id="3.30.70.1430">
    <property type="entry name" value="Multidrug efflux transporter AcrB pore domain"/>
    <property type="match status" value="2"/>
</dbReference>
<dbReference type="InterPro" id="IPR001036">
    <property type="entry name" value="Acrflvin-R"/>
</dbReference>
<feature type="transmembrane region" description="Helical" evidence="1">
    <location>
        <begin position="886"/>
        <end position="905"/>
    </location>
</feature>
<dbReference type="PRINTS" id="PR00702">
    <property type="entry name" value="ACRIFLAVINRP"/>
</dbReference>
<feature type="transmembrane region" description="Helical" evidence="1">
    <location>
        <begin position="465"/>
        <end position="496"/>
    </location>
</feature>
<dbReference type="AlphaFoldDB" id="A0A4R6Z246"/>
<dbReference type="Pfam" id="PF00873">
    <property type="entry name" value="ACR_tran"/>
    <property type="match status" value="1"/>
</dbReference>
<gene>
    <name evidence="2" type="ORF">DFR29_10496</name>
</gene>
<feature type="transmembrane region" description="Helical" evidence="1">
    <location>
        <begin position="960"/>
        <end position="979"/>
    </location>
</feature>
<organism evidence="2 3">
    <name type="scientific">Tahibacter aquaticus</name>
    <dbReference type="NCBI Taxonomy" id="520092"/>
    <lineage>
        <taxon>Bacteria</taxon>
        <taxon>Pseudomonadati</taxon>
        <taxon>Pseudomonadota</taxon>
        <taxon>Gammaproteobacteria</taxon>
        <taxon>Lysobacterales</taxon>
        <taxon>Rhodanobacteraceae</taxon>
        <taxon>Tahibacter</taxon>
    </lineage>
</organism>
<evidence type="ECO:0000313" key="3">
    <source>
        <dbReference type="Proteomes" id="UP000295293"/>
    </source>
</evidence>
<proteinExistence type="predicted"/>
<feature type="transmembrane region" description="Helical" evidence="1">
    <location>
        <begin position="389"/>
        <end position="408"/>
    </location>
</feature>